<comment type="subcellular location">
    <subcellularLocation>
        <location evidence="1">Endomembrane system</location>
        <topology evidence="1">Multi-pass membrane protein</topology>
    </subcellularLocation>
</comment>
<evidence type="ECO:0000256" key="2">
    <source>
        <dbReference type="ARBA" id="ARBA00022692"/>
    </source>
</evidence>
<dbReference type="EMBL" id="LQOM01000051">
    <property type="protein sequence ID" value="ORV06361.1"/>
    <property type="molecule type" value="Genomic_DNA"/>
</dbReference>
<dbReference type="Pfam" id="PF04191">
    <property type="entry name" value="PEMT"/>
    <property type="match status" value="1"/>
</dbReference>
<feature type="transmembrane region" description="Helical" evidence="5">
    <location>
        <begin position="164"/>
        <end position="192"/>
    </location>
</feature>
<name>A0A1X1RHL3_MYCCE</name>
<dbReference type="InterPro" id="IPR007318">
    <property type="entry name" value="Phopholipid_MeTrfase"/>
</dbReference>
<sequence length="224" mass="24744">METFAKTALSAALGLTAFGLMLFLPAGTFHYWQAWVFLAVFAVTTWIPSNYLMRTNPAALERRMHAGPMAETRMLQRIVISIALMSMAATIVLSALDHRFGWSSVPTTVCLVGDVLVAIGLGIAMLVVIQNSYAAANVTVESDQDVITTGLYGLVRHPMYTGNVIMMAGIPLALGSYWGLMLLIPGIAVLAIRIRDEEELLTHELTGYREYTDQVRYRLVPYVW</sequence>
<dbReference type="Proteomes" id="UP000230971">
    <property type="component" value="Unassembled WGS sequence"/>
</dbReference>
<accession>A0A1X1RHL3</accession>
<feature type="transmembrane region" description="Helical" evidence="5">
    <location>
        <begin position="32"/>
        <end position="53"/>
    </location>
</feature>
<feature type="transmembrane region" description="Helical" evidence="5">
    <location>
        <begin position="102"/>
        <end position="129"/>
    </location>
</feature>
<dbReference type="PANTHER" id="PTHR43847:SF1">
    <property type="entry name" value="BLL3993 PROTEIN"/>
    <property type="match status" value="1"/>
</dbReference>
<comment type="caution">
    <text evidence="6">The sequence shown here is derived from an EMBL/GenBank/DDBJ whole genome shotgun (WGS) entry which is preliminary data.</text>
</comment>
<organism evidence="6 8">
    <name type="scientific">Mycobacterium celatum</name>
    <dbReference type="NCBI Taxonomy" id="28045"/>
    <lineage>
        <taxon>Bacteria</taxon>
        <taxon>Bacillati</taxon>
        <taxon>Actinomycetota</taxon>
        <taxon>Actinomycetes</taxon>
        <taxon>Mycobacteriales</taxon>
        <taxon>Mycobacteriaceae</taxon>
        <taxon>Mycobacterium</taxon>
    </lineage>
</organism>
<dbReference type="OrthoDB" id="7203053at2"/>
<reference evidence="6 8" key="1">
    <citation type="submission" date="2016-01" db="EMBL/GenBank/DDBJ databases">
        <title>The new phylogeny of the genus Mycobacterium.</title>
        <authorList>
            <person name="Tarcisio F."/>
            <person name="Conor M."/>
            <person name="Antonella G."/>
            <person name="Elisabetta G."/>
            <person name="Giulia F.S."/>
            <person name="Sara T."/>
            <person name="Anna F."/>
            <person name="Clotilde B."/>
            <person name="Roberto B."/>
            <person name="Veronica D.S."/>
            <person name="Fabio R."/>
            <person name="Monica P."/>
            <person name="Olivier J."/>
            <person name="Enrico T."/>
            <person name="Nicola S."/>
        </authorList>
    </citation>
    <scope>NUCLEOTIDE SEQUENCE [LARGE SCALE GENOMIC DNA]</scope>
    <source>
        <strain evidence="6 8">DSM 44243</strain>
    </source>
</reference>
<dbReference type="EMBL" id="PDKV01000012">
    <property type="protein sequence ID" value="PIB78786.1"/>
    <property type="molecule type" value="Genomic_DNA"/>
</dbReference>
<evidence type="ECO:0000313" key="8">
    <source>
        <dbReference type="Proteomes" id="UP000193907"/>
    </source>
</evidence>
<feature type="transmembrane region" description="Helical" evidence="5">
    <location>
        <begin position="7"/>
        <end position="26"/>
    </location>
</feature>
<evidence type="ECO:0000256" key="3">
    <source>
        <dbReference type="ARBA" id="ARBA00022989"/>
    </source>
</evidence>
<keyword evidence="2 5" id="KW-0812">Transmembrane</keyword>
<evidence type="ECO:0000256" key="1">
    <source>
        <dbReference type="ARBA" id="ARBA00004127"/>
    </source>
</evidence>
<dbReference type="AlphaFoldDB" id="A0A1X1RHL3"/>
<keyword evidence="7" id="KW-0808">Transferase</keyword>
<dbReference type="GO" id="GO:0012505">
    <property type="term" value="C:endomembrane system"/>
    <property type="evidence" value="ECO:0007669"/>
    <property type="project" value="UniProtKB-SubCell"/>
</dbReference>
<reference evidence="7 9" key="2">
    <citation type="journal article" date="2017" name="Infect. Genet. Evol.">
        <title>The new phylogeny of the genus Mycobacterium: The old and the news.</title>
        <authorList>
            <person name="Tortoli E."/>
            <person name="Fedrizzi T."/>
            <person name="Meehan C.J."/>
            <person name="Trovato A."/>
            <person name="Grottola A."/>
            <person name="Giacobazzi E."/>
            <person name="Serpini G.F."/>
            <person name="Tagliazucchi S."/>
            <person name="Fabio A."/>
            <person name="Bettua C."/>
            <person name="Bertorelli R."/>
            <person name="Frascaro F."/>
            <person name="De Sanctis V."/>
            <person name="Pecorari M."/>
            <person name="Jousson O."/>
            <person name="Segata N."/>
            <person name="Cirillo D.M."/>
        </authorList>
    </citation>
    <scope>NUCLEOTIDE SEQUENCE [LARGE SCALE GENOMIC DNA]</scope>
    <source>
        <strain evidence="7 9">NCTC 12882</strain>
    </source>
</reference>
<evidence type="ECO:0000313" key="6">
    <source>
        <dbReference type="EMBL" id="ORV06361.1"/>
    </source>
</evidence>
<dbReference type="STRING" id="28045.AWB95_21965"/>
<proteinExistence type="predicted"/>
<evidence type="ECO:0000313" key="9">
    <source>
        <dbReference type="Proteomes" id="UP000230971"/>
    </source>
</evidence>
<feature type="transmembrane region" description="Helical" evidence="5">
    <location>
        <begin position="74"/>
        <end position="96"/>
    </location>
</feature>
<gene>
    <name evidence="6" type="ORF">AWB95_21965</name>
    <name evidence="7" type="ORF">CQY23_11515</name>
</gene>
<keyword evidence="3 5" id="KW-1133">Transmembrane helix</keyword>
<dbReference type="GO" id="GO:0032259">
    <property type="term" value="P:methylation"/>
    <property type="evidence" value="ECO:0007669"/>
    <property type="project" value="UniProtKB-KW"/>
</dbReference>
<dbReference type="InterPro" id="IPR052527">
    <property type="entry name" value="Metal_cation-efflux_comp"/>
</dbReference>
<evidence type="ECO:0000256" key="5">
    <source>
        <dbReference type="SAM" id="Phobius"/>
    </source>
</evidence>
<dbReference type="RefSeq" id="WP_062540555.1">
    <property type="nucleotide sequence ID" value="NZ_BBUN01000229.1"/>
</dbReference>
<keyword evidence="7" id="KW-0489">Methyltransferase</keyword>
<evidence type="ECO:0000256" key="4">
    <source>
        <dbReference type="ARBA" id="ARBA00023136"/>
    </source>
</evidence>
<protein>
    <submittedName>
        <fullName evidence="7">Isoprenylcysteine carboxylmethyltransferase family protein</fullName>
    </submittedName>
</protein>
<dbReference type="Gene3D" id="1.20.120.1630">
    <property type="match status" value="1"/>
</dbReference>
<dbReference type="Proteomes" id="UP000193907">
    <property type="component" value="Unassembled WGS sequence"/>
</dbReference>
<evidence type="ECO:0000313" key="7">
    <source>
        <dbReference type="EMBL" id="PIB78786.1"/>
    </source>
</evidence>
<dbReference type="PANTHER" id="PTHR43847">
    <property type="entry name" value="BLL3993 PROTEIN"/>
    <property type="match status" value="1"/>
</dbReference>
<keyword evidence="8" id="KW-1185">Reference proteome</keyword>
<keyword evidence="4 5" id="KW-0472">Membrane</keyword>
<dbReference type="GO" id="GO:0008168">
    <property type="term" value="F:methyltransferase activity"/>
    <property type="evidence" value="ECO:0007669"/>
    <property type="project" value="UniProtKB-KW"/>
</dbReference>